<dbReference type="Gene3D" id="3.40.50.10540">
    <property type="entry name" value="Crotonobetainyl-coa:carnitine coa-transferase, domain 1"/>
    <property type="match status" value="1"/>
</dbReference>
<evidence type="ECO:0000313" key="3">
    <source>
        <dbReference type="Proteomes" id="UP001630303"/>
    </source>
</evidence>
<evidence type="ECO:0000256" key="1">
    <source>
        <dbReference type="ARBA" id="ARBA00022679"/>
    </source>
</evidence>
<comment type="caution">
    <text evidence="2">The sequence shown here is derived from an EMBL/GenBank/DDBJ whole genome shotgun (WGS) entry which is preliminary data.</text>
</comment>
<dbReference type="InterPro" id="IPR050483">
    <property type="entry name" value="CoA-transferase_III_domain"/>
</dbReference>
<name>A0ABW9GFZ6_9MICO</name>
<accession>A0ABW9GFZ6</accession>
<proteinExistence type="predicted"/>
<keyword evidence="3" id="KW-1185">Reference proteome</keyword>
<dbReference type="RefSeq" id="WP_232783957.1">
    <property type="nucleotide sequence ID" value="NZ_JAROCE010000002.1"/>
</dbReference>
<gene>
    <name evidence="2" type="ORF">P5G46_08645</name>
</gene>
<dbReference type="InterPro" id="IPR044855">
    <property type="entry name" value="CoA-Trfase_III_dom3_sf"/>
</dbReference>
<dbReference type="Pfam" id="PF02515">
    <property type="entry name" value="CoA_transf_3"/>
    <property type="match status" value="1"/>
</dbReference>
<dbReference type="Gene3D" id="3.30.1540.10">
    <property type="entry name" value="formyl-coa transferase, domain 3"/>
    <property type="match status" value="1"/>
</dbReference>
<organism evidence="2 3">
    <name type="scientific">Microbacterium mcarthurae</name>
    <dbReference type="NCBI Taxonomy" id="3035918"/>
    <lineage>
        <taxon>Bacteria</taxon>
        <taxon>Bacillati</taxon>
        <taxon>Actinomycetota</taxon>
        <taxon>Actinomycetes</taxon>
        <taxon>Micrococcales</taxon>
        <taxon>Microbacteriaceae</taxon>
        <taxon>Microbacterium</taxon>
    </lineage>
</organism>
<protein>
    <submittedName>
        <fullName evidence="2">CoA transferase</fullName>
    </submittedName>
</protein>
<sequence>MSDQVLDGHKRLLGVWMDMTTTEVFPMMKSSLPDDRTVQDVPGGPFDGLLVADFGRVLAGPYCTMLLADLGATVIKVESPLGDETRSYRPPEYRGESTYFLSINRNKQSVVLDFRNPDDLVLAQRLAARADVVTENFKPSGLRRFGLDYESVKRENPNVIYASITGFGTAGGAGLAGYDLLAQALSGLMSVTGAPDAEGFRAGVAVFDVITGLHTCIAITSALYHRQRSGEGQHVELNLLSSALSGMVNQTGGFLLSGQSPTRMANDHPSIYPYAPFPTRDGELVLAIGNDVQFATFCDTIGLPQLAADTRFASNADRSAHRDALRPLLTARLASKTAWEWFDILSPLQVPCAPVLDVRGGVEFAAKIGLDPSVPAGTDDQAVPTIRNPITFSRTPATYRTAPPALDQDGEAVRRWLQDAEGDEDHVGGRVTVPAIREEGH</sequence>
<dbReference type="PANTHER" id="PTHR48207:SF3">
    <property type="entry name" value="SUCCINATE--HYDROXYMETHYLGLUTARATE COA-TRANSFERASE"/>
    <property type="match status" value="1"/>
</dbReference>
<keyword evidence="1 2" id="KW-0808">Transferase</keyword>
<reference evidence="2 3" key="1">
    <citation type="submission" date="2023-03" db="EMBL/GenBank/DDBJ databases">
        <title>MT1 and MT2 Draft Genomes of Novel Species.</title>
        <authorList>
            <person name="Venkateswaran K."/>
        </authorList>
    </citation>
    <scope>NUCLEOTIDE SEQUENCE [LARGE SCALE GENOMIC DNA]</scope>
    <source>
        <strain evidence="2 3">IF8SW-P5</strain>
    </source>
</reference>
<dbReference type="SUPFAM" id="SSF89796">
    <property type="entry name" value="CoA-transferase family III (CaiB/BaiF)"/>
    <property type="match status" value="1"/>
</dbReference>
<dbReference type="Proteomes" id="UP001630303">
    <property type="component" value="Unassembled WGS sequence"/>
</dbReference>
<dbReference type="EMBL" id="JAROCE010000002">
    <property type="protein sequence ID" value="MFM2720570.1"/>
    <property type="molecule type" value="Genomic_DNA"/>
</dbReference>
<dbReference type="GO" id="GO:0016740">
    <property type="term" value="F:transferase activity"/>
    <property type="evidence" value="ECO:0007669"/>
    <property type="project" value="UniProtKB-KW"/>
</dbReference>
<dbReference type="InterPro" id="IPR003673">
    <property type="entry name" value="CoA-Trfase_fam_III"/>
</dbReference>
<evidence type="ECO:0000313" key="2">
    <source>
        <dbReference type="EMBL" id="MFM2720570.1"/>
    </source>
</evidence>
<dbReference type="PANTHER" id="PTHR48207">
    <property type="entry name" value="SUCCINATE--HYDROXYMETHYLGLUTARATE COA-TRANSFERASE"/>
    <property type="match status" value="1"/>
</dbReference>
<dbReference type="InterPro" id="IPR023606">
    <property type="entry name" value="CoA-Trfase_III_dom_1_sf"/>
</dbReference>